<evidence type="ECO:0000256" key="1">
    <source>
        <dbReference type="SAM" id="MobiDB-lite"/>
    </source>
</evidence>
<dbReference type="EMBL" id="CM032185">
    <property type="protein sequence ID" value="KAG7091893.1"/>
    <property type="molecule type" value="Genomic_DNA"/>
</dbReference>
<proteinExistence type="predicted"/>
<reference evidence="2" key="1">
    <citation type="journal article" date="2021" name="Genome Biol. Evol.">
        <title>The assembled and annotated genome of the fairy-ring fungus Marasmius oreades.</title>
        <authorList>
            <person name="Hiltunen M."/>
            <person name="Ament-Velasquez S.L."/>
            <person name="Johannesson H."/>
        </authorList>
    </citation>
    <scope>NUCLEOTIDE SEQUENCE</scope>
    <source>
        <strain evidence="2">03SP1</strain>
    </source>
</reference>
<feature type="region of interest" description="Disordered" evidence="1">
    <location>
        <begin position="1"/>
        <end position="205"/>
    </location>
</feature>
<comment type="caution">
    <text evidence="2">The sequence shown here is derived from an EMBL/GenBank/DDBJ whole genome shotgun (WGS) entry which is preliminary data.</text>
</comment>
<dbReference type="AlphaFoldDB" id="A0A9P7URZ1"/>
<feature type="compositionally biased region" description="Gly residues" evidence="1">
    <location>
        <begin position="70"/>
        <end position="86"/>
    </location>
</feature>
<gene>
    <name evidence="2" type="ORF">E1B28_008294</name>
</gene>
<sequence>MSANLNQKLELEQTSHPKTEETRGATAPSGVSLKRHHSFENHCSQGARSDSSSNAPSIYGAGTNVHGGREGAGGGFRCGRSYGRGTGEQMKDAGTRRAPSSPSVSAVGSSPPVESTSQNLNFNPSNTQVTGAPFTPARLAGPAPIRFKSSRTVPHPSCAPTPAPAAGTSSTPPFLSTPAAPGEHQPLSVSNSHPDPSARTVDTNDPELIIEYLVLLLHRSSH</sequence>
<dbReference type="GeneID" id="66077370"/>
<protein>
    <submittedName>
        <fullName evidence="2">Uncharacterized protein</fullName>
    </submittedName>
</protein>
<keyword evidence="3" id="KW-1185">Reference proteome</keyword>
<evidence type="ECO:0000313" key="2">
    <source>
        <dbReference type="EMBL" id="KAG7091893.1"/>
    </source>
</evidence>
<organism evidence="2 3">
    <name type="scientific">Marasmius oreades</name>
    <name type="common">fairy-ring Marasmius</name>
    <dbReference type="NCBI Taxonomy" id="181124"/>
    <lineage>
        <taxon>Eukaryota</taxon>
        <taxon>Fungi</taxon>
        <taxon>Dikarya</taxon>
        <taxon>Basidiomycota</taxon>
        <taxon>Agaricomycotina</taxon>
        <taxon>Agaricomycetes</taxon>
        <taxon>Agaricomycetidae</taxon>
        <taxon>Agaricales</taxon>
        <taxon>Marasmiineae</taxon>
        <taxon>Marasmiaceae</taxon>
        <taxon>Marasmius</taxon>
    </lineage>
</organism>
<feature type="compositionally biased region" description="Low complexity" evidence="1">
    <location>
        <begin position="99"/>
        <end position="115"/>
    </location>
</feature>
<feature type="compositionally biased region" description="Low complexity" evidence="1">
    <location>
        <begin position="164"/>
        <end position="173"/>
    </location>
</feature>
<dbReference type="KEGG" id="more:E1B28_008294"/>
<feature type="compositionally biased region" description="Basic and acidic residues" evidence="1">
    <location>
        <begin position="9"/>
        <end position="23"/>
    </location>
</feature>
<accession>A0A9P7URZ1</accession>
<name>A0A9P7URZ1_9AGAR</name>
<dbReference type="Proteomes" id="UP001049176">
    <property type="component" value="Chromosome 5"/>
</dbReference>
<dbReference type="RefSeq" id="XP_043008363.1">
    <property type="nucleotide sequence ID" value="XM_043153079.1"/>
</dbReference>
<evidence type="ECO:0000313" key="3">
    <source>
        <dbReference type="Proteomes" id="UP001049176"/>
    </source>
</evidence>
<feature type="compositionally biased region" description="Polar residues" evidence="1">
    <location>
        <begin position="41"/>
        <end position="56"/>
    </location>
</feature>
<feature type="compositionally biased region" description="Polar residues" evidence="1">
    <location>
        <begin position="116"/>
        <end position="130"/>
    </location>
</feature>